<dbReference type="EMBL" id="FOAZ01000067">
    <property type="protein sequence ID" value="SEM82574.1"/>
    <property type="molecule type" value="Genomic_DNA"/>
</dbReference>
<accession>A0A1H8BKA0</accession>
<protein>
    <submittedName>
        <fullName evidence="1">Uncharacterized protein</fullName>
    </submittedName>
</protein>
<sequence length="352" mass="37617">MDRIRPPHAGTATTFLVRTGFPKYVGTGSGFRSTGTNPVQSGEPGGRLTVRWISEAPVPELEDIETERMLTALHIALVDYGYAVRRSTAASAGRPGPVLVLIDQDNALAQDLVMPQQRVACADTSQEPVTYTVRFQRVLGKQWQETGTGLTGAEVMVAAGRAQREGLPVYQHLDGTVRIGKSAYVPVPAAELELRPDRSGAFTAPGGLGGWWIHEVSSDGGASWERLESTVLLRETAAAKLFLGAAEFGRTLVYDPVAGRATGALIDEPGALLDRFTRLENYLPDSTLVPTWQLLVDGESASTVGALTVRLMVEDAYGVAGSWARLAPSGELRLHHPGAPDATFVPVAVHGR</sequence>
<name>A0A1H8BKA0_STRJI</name>
<evidence type="ECO:0000313" key="2">
    <source>
        <dbReference type="Proteomes" id="UP000183015"/>
    </source>
</evidence>
<reference evidence="2" key="1">
    <citation type="submission" date="2016-10" db="EMBL/GenBank/DDBJ databases">
        <authorList>
            <person name="Varghese N."/>
        </authorList>
    </citation>
    <scope>NUCLEOTIDE SEQUENCE [LARGE SCALE GENOMIC DNA]</scope>
    <source>
        <strain evidence="2">DSM 45096 / BCRC 16803 / CGMCC 4.1857 / CIP 109030 / JCM 12277 / KCTC 19219 / NBRC 100920 / 33214</strain>
    </source>
</reference>
<organism evidence="1 2">
    <name type="scientific">Streptacidiphilus jiangxiensis</name>
    <dbReference type="NCBI Taxonomy" id="235985"/>
    <lineage>
        <taxon>Bacteria</taxon>
        <taxon>Bacillati</taxon>
        <taxon>Actinomycetota</taxon>
        <taxon>Actinomycetes</taxon>
        <taxon>Kitasatosporales</taxon>
        <taxon>Streptomycetaceae</taxon>
        <taxon>Streptacidiphilus</taxon>
    </lineage>
</organism>
<dbReference type="Proteomes" id="UP000183015">
    <property type="component" value="Unassembled WGS sequence"/>
</dbReference>
<dbReference type="AlphaFoldDB" id="A0A1H8BKA0"/>
<proteinExistence type="predicted"/>
<dbReference type="STRING" id="235985.SAMN05414137_1677"/>
<evidence type="ECO:0000313" key="1">
    <source>
        <dbReference type="EMBL" id="SEM82574.1"/>
    </source>
</evidence>
<dbReference type="RefSeq" id="WP_042449423.1">
    <property type="nucleotide sequence ID" value="NZ_BBPN01000016.1"/>
</dbReference>
<keyword evidence="2" id="KW-1185">Reference proteome</keyword>
<gene>
    <name evidence="1" type="ORF">SAMN05414137_1677</name>
</gene>